<dbReference type="GO" id="GO:0016787">
    <property type="term" value="F:hydrolase activity"/>
    <property type="evidence" value="ECO:0007669"/>
    <property type="project" value="UniProtKB-KW"/>
</dbReference>
<comment type="caution">
    <text evidence="2">The sequence shown here is derived from an EMBL/GenBank/DDBJ whole genome shotgun (WGS) entry which is preliminary data.</text>
</comment>
<dbReference type="InterPro" id="IPR000073">
    <property type="entry name" value="AB_hydrolase_1"/>
</dbReference>
<dbReference type="Pfam" id="PF00561">
    <property type="entry name" value="Abhydrolase_1"/>
    <property type="match status" value="1"/>
</dbReference>
<dbReference type="EMBL" id="QZAS01000039">
    <property type="protein sequence ID" value="THX02462.1"/>
    <property type="molecule type" value="Genomic_DNA"/>
</dbReference>
<accession>A0A4S9C711</accession>
<dbReference type="Gene3D" id="3.40.50.1820">
    <property type="entry name" value="alpha/beta hydrolase"/>
    <property type="match status" value="1"/>
</dbReference>
<organism evidence="2">
    <name type="scientific">Aureobasidium pullulans</name>
    <name type="common">Black yeast</name>
    <name type="synonym">Pullularia pullulans</name>
    <dbReference type="NCBI Taxonomy" id="5580"/>
    <lineage>
        <taxon>Eukaryota</taxon>
        <taxon>Fungi</taxon>
        <taxon>Dikarya</taxon>
        <taxon>Ascomycota</taxon>
        <taxon>Pezizomycotina</taxon>
        <taxon>Dothideomycetes</taxon>
        <taxon>Dothideomycetidae</taxon>
        <taxon>Dothideales</taxon>
        <taxon>Saccotheciaceae</taxon>
        <taxon>Aureobasidium</taxon>
    </lineage>
</organism>
<keyword evidence="2" id="KW-0378">Hydrolase</keyword>
<proteinExistence type="predicted"/>
<reference evidence="2" key="1">
    <citation type="submission" date="2018-10" db="EMBL/GenBank/DDBJ databases">
        <title>Fifty Aureobasidium pullulans genomes reveal a recombining polyextremotolerant generalist.</title>
        <authorList>
            <person name="Gostincar C."/>
            <person name="Turk M."/>
            <person name="Zajc J."/>
            <person name="Gunde-Cimerman N."/>
        </authorList>
    </citation>
    <scope>NUCLEOTIDE SEQUENCE [LARGE SCALE GENOMIC DNA]</scope>
    <source>
        <strain evidence="2">EXF-10085</strain>
    </source>
</reference>
<protein>
    <submittedName>
        <fullName evidence="2">Alpha/beta hydrolase</fullName>
    </submittedName>
</protein>
<dbReference type="InterPro" id="IPR029058">
    <property type="entry name" value="AB_hydrolase_fold"/>
</dbReference>
<dbReference type="AlphaFoldDB" id="A0A4S9C711"/>
<dbReference type="SUPFAM" id="SSF53474">
    <property type="entry name" value="alpha/beta-Hydrolases"/>
    <property type="match status" value="1"/>
</dbReference>
<name>A0A4S9C711_AURPU</name>
<evidence type="ECO:0000313" key="2">
    <source>
        <dbReference type="EMBL" id="THX02462.1"/>
    </source>
</evidence>
<evidence type="ECO:0000259" key="1">
    <source>
        <dbReference type="Pfam" id="PF00561"/>
    </source>
</evidence>
<sequence>MSAEIRNLESLSALAVERHVSTTPSGSTVISYAKDLGEGPVLWLVHGYPQSAYVLSYNFRTNSPCLSQRYGRFPPPPSAFTRPLLILRPKKLPGYGVSSRPKKDGFAAVGQALLEASHELFPNRPIILGGHDRGARICHRLAVTHAHPPQDETANLHSYKLLGTIMLDIVPTLVQWQAFARPTAAASYFHWPFLASQIAPDMIEAYGGDRWTHDALNHISTKDSEGHKAMQSDDAWNVYETLHAKRETIEGSCADYAAGCYVEPPLQEEDQREGRKLECPALIMWSMRNLGKTHGDVEAIWKQWFKDESLLTAQGVGNDAGHFLPEEANKFVGRAMNDFLNKVMK</sequence>
<feature type="domain" description="AB hydrolase-1" evidence="1">
    <location>
        <begin position="92"/>
        <end position="326"/>
    </location>
</feature>
<gene>
    <name evidence="2" type="ORF">D6D13_08278</name>
</gene>